<name>A0A7X1HZR0_9ACTN</name>
<organism evidence="1 2">
    <name type="scientific">Streptomyces mexicanus</name>
    <dbReference type="NCBI Taxonomy" id="178566"/>
    <lineage>
        <taxon>Bacteria</taxon>
        <taxon>Bacillati</taxon>
        <taxon>Actinomycetota</taxon>
        <taxon>Actinomycetes</taxon>
        <taxon>Kitasatosporales</taxon>
        <taxon>Streptomycetaceae</taxon>
        <taxon>Streptomyces</taxon>
    </lineage>
</organism>
<sequence length="99" mass="11401">MHTRPGRRSGRVGGALHWRRTLRRERRLARERELDLLSQAEARIMSAWLAGENPHHSHDVHHALRRLANAAFESDVLGAWDKRERPHDAGALGGPYPYR</sequence>
<proteinExistence type="predicted"/>
<dbReference type="RefSeq" id="WP_159671802.1">
    <property type="nucleotide sequence ID" value="NZ_JACMHY010000002.1"/>
</dbReference>
<reference evidence="1 2" key="1">
    <citation type="submission" date="2020-08" db="EMBL/GenBank/DDBJ databases">
        <title>Whole-Genome Sequence of French Clinical Streptomyces mexicanus Strain Q0842.</title>
        <authorList>
            <person name="Boxberger M."/>
            <person name="La Scola B."/>
        </authorList>
    </citation>
    <scope>NUCLEOTIDE SEQUENCE [LARGE SCALE GENOMIC DNA]</scope>
    <source>
        <strain evidence="1 2">Marseille-Q0842</strain>
    </source>
</reference>
<gene>
    <name evidence="1" type="ORF">H1R13_07800</name>
</gene>
<accession>A0A7X1HZR0</accession>
<protein>
    <submittedName>
        <fullName evidence="1">Uncharacterized protein</fullName>
    </submittedName>
</protein>
<dbReference type="Proteomes" id="UP000517694">
    <property type="component" value="Unassembled WGS sequence"/>
</dbReference>
<dbReference type="EMBL" id="JACMHY010000002">
    <property type="protein sequence ID" value="MBC2864903.1"/>
    <property type="molecule type" value="Genomic_DNA"/>
</dbReference>
<evidence type="ECO:0000313" key="2">
    <source>
        <dbReference type="Proteomes" id="UP000517694"/>
    </source>
</evidence>
<comment type="caution">
    <text evidence="1">The sequence shown here is derived from an EMBL/GenBank/DDBJ whole genome shotgun (WGS) entry which is preliminary data.</text>
</comment>
<keyword evidence="2" id="KW-1185">Reference proteome</keyword>
<dbReference type="AlphaFoldDB" id="A0A7X1HZR0"/>
<evidence type="ECO:0000313" key="1">
    <source>
        <dbReference type="EMBL" id="MBC2864903.1"/>
    </source>
</evidence>